<dbReference type="Proteomes" id="UP000468928">
    <property type="component" value="Unassembled WGS sequence"/>
</dbReference>
<feature type="non-terminal residue" evidence="3">
    <location>
        <position position="76"/>
    </location>
</feature>
<keyword evidence="1" id="KW-0472">Membrane</keyword>
<feature type="transmembrane region" description="Helical" evidence="1">
    <location>
        <begin position="33"/>
        <end position="50"/>
    </location>
</feature>
<evidence type="ECO:0000313" key="3">
    <source>
        <dbReference type="EMBL" id="NEW48414.1"/>
    </source>
</evidence>
<organism evidence="3 4">
    <name type="scientific">Nocardia cyriacigeorgica</name>
    <dbReference type="NCBI Taxonomy" id="135487"/>
    <lineage>
        <taxon>Bacteria</taxon>
        <taxon>Bacillati</taxon>
        <taxon>Actinomycetota</taxon>
        <taxon>Actinomycetes</taxon>
        <taxon>Mycobacteriales</taxon>
        <taxon>Nocardiaceae</taxon>
        <taxon>Nocardia</taxon>
    </lineage>
</organism>
<sequence length="76" mass="8752">MANYYRWFGVPEAPFGWSYEVLSWMTRVSDASPWMRLPALACAILCWMVISREVVPRLGRGVRTNRVALWTGGLVF</sequence>
<keyword evidence="1" id="KW-0812">Transmembrane</keyword>
<reference evidence="3 4" key="1">
    <citation type="submission" date="2020-01" db="EMBL/GenBank/DDBJ databases">
        <title>Genetics and antimicrobial susceptibilities of Nocardia species isolated from the soil; a comparison with species isolated from humans.</title>
        <authorList>
            <person name="Carrasco G."/>
            <person name="Monzon S."/>
            <person name="Sansegundo M."/>
            <person name="Garcia E."/>
            <person name="Garrido N."/>
            <person name="Medina M.J."/>
            <person name="Villalon P."/>
            <person name="Ramirez-Arocha A.C."/>
            <person name="Jimenez P."/>
            <person name="Cuesta I."/>
            <person name="Valdezate S."/>
        </authorList>
    </citation>
    <scope>NUCLEOTIDE SEQUENCE [LARGE SCALE GENOMIC DNA]</scope>
    <source>
        <strain evidence="3 4">CNM20110639</strain>
    </source>
</reference>
<feature type="non-terminal residue" evidence="3">
    <location>
        <position position="1"/>
    </location>
</feature>
<dbReference type="GO" id="GO:0052636">
    <property type="term" value="F:arabinosyltransferase activity"/>
    <property type="evidence" value="ECO:0007669"/>
    <property type="project" value="InterPro"/>
</dbReference>
<evidence type="ECO:0000313" key="4">
    <source>
        <dbReference type="Proteomes" id="UP000468928"/>
    </source>
</evidence>
<dbReference type="InterPro" id="IPR007680">
    <property type="entry name" value="Arabino_trans_central"/>
</dbReference>
<evidence type="ECO:0000259" key="2">
    <source>
        <dbReference type="Pfam" id="PF04602"/>
    </source>
</evidence>
<keyword evidence="1" id="KW-1133">Transmembrane helix</keyword>
<proteinExistence type="predicted"/>
<feature type="domain" description="Arabinofuranosyltransferase central" evidence="2">
    <location>
        <begin position="1"/>
        <end position="76"/>
    </location>
</feature>
<dbReference type="RefSeq" id="WP_163830478.1">
    <property type="nucleotide sequence ID" value="NZ_JAAGUZ010000302.1"/>
</dbReference>
<dbReference type="AlphaFoldDB" id="A0A6P1DGY7"/>
<evidence type="ECO:0000256" key="1">
    <source>
        <dbReference type="SAM" id="Phobius"/>
    </source>
</evidence>
<accession>A0A6P1DGY7</accession>
<gene>
    <name evidence="3" type="ORF">GV789_29135</name>
</gene>
<comment type="caution">
    <text evidence="3">The sequence shown here is derived from an EMBL/GenBank/DDBJ whole genome shotgun (WGS) entry which is preliminary data.</text>
</comment>
<protein>
    <recommendedName>
        <fullName evidence="2">Arabinofuranosyltransferase central domain-containing protein</fullName>
    </recommendedName>
</protein>
<dbReference type="Pfam" id="PF04602">
    <property type="entry name" value="Arabinose_trans"/>
    <property type="match status" value="1"/>
</dbReference>
<name>A0A6P1DGY7_9NOCA</name>
<dbReference type="GO" id="GO:0071766">
    <property type="term" value="P:Actinobacterium-type cell wall biogenesis"/>
    <property type="evidence" value="ECO:0007669"/>
    <property type="project" value="InterPro"/>
</dbReference>
<dbReference type="EMBL" id="JAAGUZ010000302">
    <property type="protein sequence ID" value="NEW48414.1"/>
    <property type="molecule type" value="Genomic_DNA"/>
</dbReference>